<evidence type="ECO:0000313" key="3">
    <source>
        <dbReference type="Proteomes" id="UP000237347"/>
    </source>
</evidence>
<dbReference type="Pfam" id="PF00390">
    <property type="entry name" value="malic"/>
    <property type="match status" value="1"/>
</dbReference>
<evidence type="ECO:0000259" key="1">
    <source>
        <dbReference type="Pfam" id="PF00390"/>
    </source>
</evidence>
<organism evidence="2 3">
    <name type="scientific">Quercus suber</name>
    <name type="common">Cork oak</name>
    <dbReference type="NCBI Taxonomy" id="58331"/>
    <lineage>
        <taxon>Eukaryota</taxon>
        <taxon>Viridiplantae</taxon>
        <taxon>Streptophyta</taxon>
        <taxon>Embryophyta</taxon>
        <taxon>Tracheophyta</taxon>
        <taxon>Spermatophyta</taxon>
        <taxon>Magnoliopsida</taxon>
        <taxon>eudicotyledons</taxon>
        <taxon>Gunneridae</taxon>
        <taxon>Pentapetalae</taxon>
        <taxon>rosids</taxon>
        <taxon>fabids</taxon>
        <taxon>Fagales</taxon>
        <taxon>Fagaceae</taxon>
        <taxon>Quercus</taxon>
    </lineage>
</organism>
<dbReference type="GO" id="GO:0009507">
    <property type="term" value="C:chloroplast"/>
    <property type="evidence" value="ECO:0007669"/>
    <property type="project" value="TreeGrafter"/>
</dbReference>
<dbReference type="PANTHER" id="PTHR23406">
    <property type="entry name" value="MALIC ENZYME-RELATED"/>
    <property type="match status" value="1"/>
</dbReference>
<protein>
    <submittedName>
        <fullName evidence="2">Nadp-dependent malic enzyme</fullName>
    </submittedName>
</protein>
<reference evidence="2 3" key="1">
    <citation type="journal article" date="2018" name="Sci. Data">
        <title>The draft genome sequence of cork oak.</title>
        <authorList>
            <person name="Ramos A.M."/>
            <person name="Usie A."/>
            <person name="Barbosa P."/>
            <person name="Barros P.M."/>
            <person name="Capote T."/>
            <person name="Chaves I."/>
            <person name="Simoes F."/>
            <person name="Abreu I."/>
            <person name="Carrasquinho I."/>
            <person name="Faro C."/>
            <person name="Guimaraes J.B."/>
            <person name="Mendonca D."/>
            <person name="Nobrega F."/>
            <person name="Rodrigues L."/>
            <person name="Saibo N.J.M."/>
            <person name="Varela M.C."/>
            <person name="Egas C."/>
            <person name="Matos J."/>
            <person name="Miguel C.M."/>
            <person name="Oliveira M.M."/>
            <person name="Ricardo C.P."/>
            <person name="Goncalves S."/>
        </authorList>
    </citation>
    <scope>NUCLEOTIDE SEQUENCE [LARGE SCALE GENOMIC DNA]</scope>
    <source>
        <strain evidence="3">cv. HL8</strain>
    </source>
</reference>
<gene>
    <name evidence="2" type="primary">MAOX_0</name>
    <name evidence="2" type="ORF">CFP56_025477</name>
</gene>
<dbReference type="GO" id="GO:0006108">
    <property type="term" value="P:malate metabolic process"/>
    <property type="evidence" value="ECO:0007669"/>
    <property type="project" value="TreeGrafter"/>
</dbReference>
<dbReference type="Gene3D" id="1.20.1370.30">
    <property type="match status" value="1"/>
</dbReference>
<accession>A0AAW0LZN5</accession>
<sequence length="97" mass="11327">MSYWNIFNSFHIEPGQPKDVKQQHDEELMQKIRQIQVPLQKYIALMELQERNEGLFYKLIIDNIEELLPVVYSPIVSKACEACQKNGASSSILRIFT</sequence>
<dbReference type="EMBL" id="PKMF04000040">
    <property type="protein sequence ID" value="KAK7856033.1"/>
    <property type="molecule type" value="Genomic_DNA"/>
</dbReference>
<dbReference type="InterPro" id="IPR046346">
    <property type="entry name" value="Aminoacid_DH-like_N_sf"/>
</dbReference>
<dbReference type="Proteomes" id="UP000237347">
    <property type="component" value="Unassembled WGS sequence"/>
</dbReference>
<comment type="caution">
    <text evidence="2">The sequence shown here is derived from an EMBL/GenBank/DDBJ whole genome shotgun (WGS) entry which is preliminary data.</text>
</comment>
<dbReference type="InterPro" id="IPR012301">
    <property type="entry name" value="Malic_N_dom"/>
</dbReference>
<dbReference type="GO" id="GO:0004473">
    <property type="term" value="F:malate dehydrogenase (decarboxylating) (NADP+) activity"/>
    <property type="evidence" value="ECO:0007669"/>
    <property type="project" value="TreeGrafter"/>
</dbReference>
<feature type="domain" description="Malic enzyme N-terminal" evidence="1">
    <location>
        <begin position="49"/>
        <end position="87"/>
    </location>
</feature>
<proteinExistence type="predicted"/>
<name>A0AAW0LZN5_QUESU</name>
<keyword evidence="3" id="KW-1185">Reference proteome</keyword>
<dbReference type="SUPFAM" id="SSF53223">
    <property type="entry name" value="Aminoacid dehydrogenase-like, N-terminal domain"/>
    <property type="match status" value="1"/>
</dbReference>
<dbReference type="PANTHER" id="PTHR23406:SF89">
    <property type="entry name" value="NADP-DEPENDENT MALIC ENZYME 1"/>
    <property type="match status" value="1"/>
</dbReference>
<dbReference type="AlphaFoldDB" id="A0AAW0LZN5"/>
<evidence type="ECO:0000313" key="2">
    <source>
        <dbReference type="EMBL" id="KAK7856033.1"/>
    </source>
</evidence>